<evidence type="ECO:0000313" key="1">
    <source>
        <dbReference type="EMBL" id="RFU95951.1"/>
    </source>
</evidence>
<dbReference type="EMBL" id="QUWK01000002">
    <property type="protein sequence ID" value="RFU95951.1"/>
    <property type="molecule type" value="Genomic_DNA"/>
</dbReference>
<organism evidence="1 2">
    <name type="scientific">Sphaerochaeta halotolerans</name>
    <dbReference type="NCBI Taxonomy" id="2293840"/>
    <lineage>
        <taxon>Bacteria</taxon>
        <taxon>Pseudomonadati</taxon>
        <taxon>Spirochaetota</taxon>
        <taxon>Spirochaetia</taxon>
        <taxon>Spirochaetales</taxon>
        <taxon>Sphaerochaetaceae</taxon>
        <taxon>Sphaerochaeta</taxon>
    </lineage>
</organism>
<accession>A0A372MJK0</accession>
<dbReference type="AlphaFoldDB" id="A0A372MJK0"/>
<reference evidence="1 2" key="2">
    <citation type="submission" date="2018-09" db="EMBL/GenBank/DDBJ databases">
        <title>Genome of Sphaerochaeta halotolerans strain 4-11.</title>
        <authorList>
            <person name="Nazina T.N."/>
            <person name="Sokolova D.S."/>
        </authorList>
    </citation>
    <scope>NUCLEOTIDE SEQUENCE [LARGE SCALE GENOMIC DNA]</scope>
    <source>
        <strain evidence="1 2">4-11</strain>
    </source>
</reference>
<protein>
    <recommendedName>
        <fullName evidence="3">Outer membrane protein beta-barrel domain-containing protein</fullName>
    </recommendedName>
</protein>
<dbReference type="RefSeq" id="WP_117329351.1">
    <property type="nucleotide sequence ID" value="NZ_QUWK01000002.1"/>
</dbReference>
<proteinExistence type="predicted"/>
<evidence type="ECO:0008006" key="3">
    <source>
        <dbReference type="Google" id="ProtNLM"/>
    </source>
</evidence>
<dbReference type="Proteomes" id="UP000264002">
    <property type="component" value="Unassembled WGS sequence"/>
</dbReference>
<reference evidence="2" key="1">
    <citation type="submission" date="2018-08" db="EMBL/GenBank/DDBJ databases">
        <authorList>
            <person name="Grouzdev D.S."/>
            <person name="Krutkina M.S."/>
        </authorList>
    </citation>
    <scope>NUCLEOTIDE SEQUENCE [LARGE SCALE GENOMIC DNA]</scope>
    <source>
        <strain evidence="2">4-11</strain>
    </source>
</reference>
<gene>
    <name evidence="1" type="ORF">DYP60_02810</name>
</gene>
<evidence type="ECO:0000313" key="2">
    <source>
        <dbReference type="Proteomes" id="UP000264002"/>
    </source>
</evidence>
<sequence length="182" mass="19857">MHKKLLLLGIIVLMIASPLFAGYFDLGITLGTNAHLYEKELDSSRMKLAWGLSSGLTDVWEFDVQVDTRIMPSPFSSSSVSLLMQRTLLGQRSTGSAIAGVGVNTLMGAGIMISPYREEGTLGVSHVLLSLTPVTIGSPVMGKRERMLSLTLAYNLSNGQIGLLFDLIKYDFYVVGTYKDYL</sequence>
<comment type="caution">
    <text evidence="1">The sequence shown here is derived from an EMBL/GenBank/DDBJ whole genome shotgun (WGS) entry which is preliminary data.</text>
</comment>
<keyword evidence="2" id="KW-1185">Reference proteome</keyword>
<name>A0A372MJK0_9SPIR</name>